<keyword evidence="1" id="KW-0547">Nucleotide-binding</keyword>
<keyword evidence="2" id="KW-0342">GTP-binding</keyword>
<keyword evidence="6" id="KW-1185">Reference proteome</keyword>
<reference evidence="5 6" key="1">
    <citation type="journal article" date="2013" name="Genome Biol.">
        <title>Genome of Acanthamoeba castellanii highlights extensive lateral gene transfer and early evolution of tyrosine kinase signaling.</title>
        <authorList>
            <person name="Clarke M."/>
            <person name="Lohan A.J."/>
            <person name="Liu B."/>
            <person name="Lagkouvardos I."/>
            <person name="Roy S."/>
            <person name="Zafar N."/>
            <person name="Bertelli C."/>
            <person name="Schilde C."/>
            <person name="Kianianmomeni A."/>
            <person name="Burglin T.R."/>
            <person name="Frech C."/>
            <person name="Turcotte B."/>
            <person name="Kopec K.O."/>
            <person name="Synnott J.M."/>
            <person name="Choo C."/>
            <person name="Paponov I."/>
            <person name="Finkler A."/>
            <person name="Soon Heng Tan C."/>
            <person name="Hutchins A.P."/>
            <person name="Weinmeier T."/>
            <person name="Rattei T."/>
            <person name="Chu J.S."/>
            <person name="Gimenez G."/>
            <person name="Irimia M."/>
            <person name="Rigden D.J."/>
            <person name="Fitzpatrick D.A."/>
            <person name="Lorenzo-Morales J."/>
            <person name="Bateman A."/>
            <person name="Chiu C.H."/>
            <person name="Tang P."/>
            <person name="Hegemann P."/>
            <person name="Fromm H."/>
            <person name="Raoult D."/>
            <person name="Greub G."/>
            <person name="Miranda-Saavedra D."/>
            <person name="Chen N."/>
            <person name="Nash P."/>
            <person name="Ginger M.L."/>
            <person name="Horn M."/>
            <person name="Schaap P."/>
            <person name="Caler L."/>
            <person name="Loftus B."/>
        </authorList>
    </citation>
    <scope>NUCLEOTIDE SEQUENCE [LARGE SCALE GENOMIC DNA]</scope>
    <source>
        <strain evidence="5 6">Neff</strain>
    </source>
</reference>
<dbReference type="EMBL" id="KB007805">
    <property type="protein sequence ID" value="ELR25396.1"/>
    <property type="molecule type" value="Genomic_DNA"/>
</dbReference>
<feature type="region of interest" description="Disordered" evidence="3">
    <location>
        <begin position="258"/>
        <end position="277"/>
    </location>
</feature>
<dbReference type="VEuPathDB" id="AmoebaDB:ACA1_292870"/>
<dbReference type="PANTHER" id="PTHR24070">
    <property type="entry name" value="RAS, DI-RAS, AND RHEB FAMILY MEMBERS OF SMALL GTPASE SUPERFAMILY"/>
    <property type="match status" value="1"/>
</dbReference>
<dbReference type="KEGG" id="acan:ACA1_292870"/>
<evidence type="ECO:0000256" key="1">
    <source>
        <dbReference type="ARBA" id="ARBA00022741"/>
    </source>
</evidence>
<dbReference type="PROSITE" id="PS51421">
    <property type="entry name" value="RAS"/>
    <property type="match status" value="1"/>
</dbReference>
<evidence type="ECO:0000256" key="3">
    <source>
        <dbReference type="SAM" id="MobiDB-lite"/>
    </source>
</evidence>
<gene>
    <name evidence="5" type="ORF">ACA1_292870</name>
</gene>
<dbReference type="Gene3D" id="3.40.50.300">
    <property type="entry name" value="P-loop containing nucleotide triphosphate hydrolases"/>
    <property type="match status" value="1"/>
</dbReference>
<organism evidence="5 6">
    <name type="scientific">Acanthamoeba castellanii (strain ATCC 30010 / Neff)</name>
    <dbReference type="NCBI Taxonomy" id="1257118"/>
    <lineage>
        <taxon>Eukaryota</taxon>
        <taxon>Amoebozoa</taxon>
        <taxon>Discosea</taxon>
        <taxon>Longamoebia</taxon>
        <taxon>Centramoebida</taxon>
        <taxon>Acanthamoebidae</taxon>
        <taxon>Acanthamoeba</taxon>
    </lineage>
</organism>
<evidence type="ECO:0000313" key="6">
    <source>
        <dbReference type="Proteomes" id="UP000011083"/>
    </source>
</evidence>
<proteinExistence type="predicted"/>
<dbReference type="InterPro" id="IPR020849">
    <property type="entry name" value="Small_GTPase_Ras-type"/>
</dbReference>
<accession>L8HLU5</accession>
<sequence length="277" mass="31058">MWAPNLDEAGRRDAATQLDFSQLPNEVAEHVLSYLGVADLYEGALVYMKEIEVDGVMATLEITVTAGQEEFQALLEPVLRGCDGVLALYSVTNEGHLGQVEDSLRLVRQTKETDDRDAPPIILLGNKLDLSTERAIVPAQGKQLADQFAVYSRSIASDNKTAKQKNKNKNKKTTTIKNDDGQCFRFVRNFFECSVKENYVIDYHPRFFATAHDATRWSSGHGVQPPAEAKGLWTVHRDQMTVVFEEMVRQIDAWRHAKQLRPSSSEGDAKDKKCLVS</sequence>
<dbReference type="Pfam" id="PF00071">
    <property type="entry name" value="Ras"/>
    <property type="match status" value="1"/>
</dbReference>
<dbReference type="STRING" id="1257118.L8HLU5"/>
<feature type="domain" description="F-box" evidence="4">
    <location>
        <begin position="17"/>
        <end position="46"/>
    </location>
</feature>
<dbReference type="InterPro" id="IPR001810">
    <property type="entry name" value="F-box_dom"/>
</dbReference>
<dbReference type="RefSeq" id="XP_004368151.1">
    <property type="nucleotide sequence ID" value="XM_004368094.1"/>
</dbReference>
<name>L8HLU5_ACACF</name>
<feature type="compositionally biased region" description="Basic and acidic residues" evidence="3">
    <location>
        <begin position="267"/>
        <end position="277"/>
    </location>
</feature>
<dbReference type="GO" id="GO:0016020">
    <property type="term" value="C:membrane"/>
    <property type="evidence" value="ECO:0007669"/>
    <property type="project" value="InterPro"/>
</dbReference>
<dbReference type="GO" id="GO:0003924">
    <property type="term" value="F:GTPase activity"/>
    <property type="evidence" value="ECO:0007669"/>
    <property type="project" value="InterPro"/>
</dbReference>
<dbReference type="SMART" id="SM00173">
    <property type="entry name" value="RAS"/>
    <property type="match status" value="1"/>
</dbReference>
<dbReference type="SMART" id="SM00175">
    <property type="entry name" value="RAB"/>
    <property type="match status" value="1"/>
</dbReference>
<protein>
    <submittedName>
        <fullName evidence="5">Ras subfamily protein</fullName>
    </submittedName>
</protein>
<dbReference type="PRINTS" id="PR00449">
    <property type="entry name" value="RASTRNSFRMNG"/>
</dbReference>
<dbReference type="GO" id="GO:0005525">
    <property type="term" value="F:GTP binding"/>
    <property type="evidence" value="ECO:0007669"/>
    <property type="project" value="UniProtKB-KW"/>
</dbReference>
<dbReference type="InterPro" id="IPR027417">
    <property type="entry name" value="P-loop_NTPase"/>
</dbReference>
<evidence type="ECO:0000256" key="2">
    <source>
        <dbReference type="ARBA" id="ARBA00023134"/>
    </source>
</evidence>
<dbReference type="GeneID" id="14926449"/>
<evidence type="ECO:0000313" key="5">
    <source>
        <dbReference type="EMBL" id="ELR25396.1"/>
    </source>
</evidence>
<dbReference type="PROSITE" id="PS50181">
    <property type="entry name" value="FBOX"/>
    <property type="match status" value="1"/>
</dbReference>
<dbReference type="Proteomes" id="UP000011083">
    <property type="component" value="Unassembled WGS sequence"/>
</dbReference>
<dbReference type="InterPro" id="IPR001806">
    <property type="entry name" value="Small_GTPase"/>
</dbReference>
<dbReference type="AlphaFoldDB" id="L8HLU5"/>
<dbReference type="PROSITE" id="PS51419">
    <property type="entry name" value="RAB"/>
    <property type="match status" value="1"/>
</dbReference>
<dbReference type="GO" id="GO:0007165">
    <property type="term" value="P:signal transduction"/>
    <property type="evidence" value="ECO:0007669"/>
    <property type="project" value="InterPro"/>
</dbReference>
<dbReference type="SUPFAM" id="SSF52540">
    <property type="entry name" value="P-loop containing nucleoside triphosphate hydrolases"/>
    <property type="match status" value="1"/>
</dbReference>
<evidence type="ECO:0000259" key="4">
    <source>
        <dbReference type="PROSITE" id="PS50181"/>
    </source>
</evidence>